<dbReference type="KEGG" id="thi:THI_3823"/>
<dbReference type="NCBIfam" id="TIGR00278">
    <property type="entry name" value="membrane protein insertion efficiency factor YidD"/>
    <property type="match status" value="1"/>
</dbReference>
<dbReference type="OrthoDB" id="9801753at2"/>
<dbReference type="EMBL" id="CTRI01000003">
    <property type="protein sequence ID" value="CQR28559.1"/>
    <property type="molecule type" value="Genomic_DNA"/>
</dbReference>
<dbReference type="PANTHER" id="PTHR33383">
    <property type="entry name" value="MEMBRANE PROTEIN INSERTION EFFICIENCY FACTOR-RELATED"/>
    <property type="match status" value="1"/>
</dbReference>
<dbReference type="HOGENOM" id="CLU_144811_2_0_4"/>
<evidence type="ECO:0000313" key="6">
    <source>
        <dbReference type="Proteomes" id="UP000078599"/>
    </source>
</evidence>
<feature type="compositionally biased region" description="Low complexity" evidence="2">
    <location>
        <begin position="128"/>
        <end position="147"/>
    </location>
</feature>
<keyword evidence="1" id="KW-0472">Membrane</keyword>
<feature type="compositionally biased region" description="Polar residues" evidence="2">
    <location>
        <begin position="105"/>
        <end position="122"/>
    </location>
</feature>
<evidence type="ECO:0000256" key="1">
    <source>
        <dbReference type="HAMAP-Rule" id="MF_00386"/>
    </source>
</evidence>
<evidence type="ECO:0000313" key="5">
    <source>
        <dbReference type="Proteomes" id="UP000002372"/>
    </source>
</evidence>
<dbReference type="Proteomes" id="UP000002372">
    <property type="component" value="Chromosome"/>
</dbReference>
<sequence>MKSVLIGLVRLYRLLLSPWVGGQCRFYPTCSQYTIEALERHGAAAGSYLGAVRILRCQPWCQGGHEPVPDAFTWAPWRRRTEEDEASDAIASDGAQAVSPLPMHNSASKFDESVSTGVSGTSAEGPESPVSFPSASPLSASSFTPKP</sequence>
<dbReference type="EMBL" id="FP475956">
    <property type="protein sequence ID" value="CAZ90396.1"/>
    <property type="molecule type" value="Genomic_DNA"/>
</dbReference>
<dbReference type="SMART" id="SM01234">
    <property type="entry name" value="Haemolytic"/>
    <property type="match status" value="1"/>
</dbReference>
<feature type="region of interest" description="Disordered" evidence="2">
    <location>
        <begin position="83"/>
        <end position="147"/>
    </location>
</feature>
<dbReference type="Pfam" id="PF01809">
    <property type="entry name" value="YidD"/>
    <property type="match status" value="1"/>
</dbReference>
<comment type="similarity">
    <text evidence="1">Belongs to the UPF0161 family.</text>
</comment>
<dbReference type="InterPro" id="IPR002696">
    <property type="entry name" value="Membr_insert_effic_factor_YidD"/>
</dbReference>
<dbReference type="GO" id="GO:0005886">
    <property type="term" value="C:plasma membrane"/>
    <property type="evidence" value="ECO:0007669"/>
    <property type="project" value="UniProtKB-SubCell"/>
</dbReference>
<organism evidence="3 5">
    <name type="scientific">Thiomonas arsenitoxydans (strain DSM 22701 / CIP 110005 / 3As)</name>
    <dbReference type="NCBI Taxonomy" id="426114"/>
    <lineage>
        <taxon>Bacteria</taxon>
        <taxon>Pseudomonadati</taxon>
        <taxon>Pseudomonadota</taxon>
        <taxon>Betaproteobacteria</taxon>
        <taxon>Burkholderiales</taxon>
        <taxon>Thiomonas</taxon>
    </lineage>
</organism>
<reference key="1">
    <citation type="submission" date="2009-07" db="EMBL/GenBank/DDBJ databases">
        <authorList>
            <person name="Genoscope - CEA"/>
        </authorList>
    </citation>
    <scope>NUCLEOTIDE SEQUENCE</scope>
    <source>
        <strain>3As</strain>
    </source>
</reference>
<proteinExistence type="inferred from homology"/>
<comment type="function">
    <text evidence="1">Could be involved in insertion of integral membrane proteins into the membrane.</text>
</comment>
<keyword evidence="1" id="KW-0997">Cell inner membrane</keyword>
<dbReference type="Proteomes" id="UP000078599">
    <property type="component" value="Unassembled WGS sequence"/>
</dbReference>
<protein>
    <recommendedName>
        <fullName evidence="1">Putative membrane protein insertion efficiency factor</fullName>
    </recommendedName>
</protein>
<keyword evidence="6" id="KW-1185">Reference proteome</keyword>
<reference evidence="4 6" key="4">
    <citation type="submission" date="2015-03" db="EMBL/GenBank/DDBJ databases">
        <authorList>
            <person name="Regsiter A."/>
            <person name="william w."/>
        </authorList>
    </citation>
    <scope>NUCLEOTIDE SEQUENCE [LARGE SCALE GENOMIC DNA]</scope>
    <source>
        <strain evidence="4 6">CB1</strain>
    </source>
</reference>
<gene>
    <name evidence="3" type="ordered locus">THI_3823</name>
    <name evidence="4" type="ORF">THICB1_110447</name>
</gene>
<dbReference type="PANTHER" id="PTHR33383:SF1">
    <property type="entry name" value="MEMBRANE PROTEIN INSERTION EFFICIENCY FACTOR-RELATED"/>
    <property type="match status" value="1"/>
</dbReference>
<dbReference type="HAMAP" id="MF_00386">
    <property type="entry name" value="UPF0161_YidD"/>
    <property type="match status" value="1"/>
</dbReference>
<reference evidence="5" key="2">
    <citation type="journal article" date="2010" name="PLoS Genet.">
        <title>Structure, function, and evolution of the Thiomonas spp. genome.</title>
        <authorList>
            <person name="Arsene-Ploetze F."/>
            <person name="Koechler S."/>
            <person name="Marchal M."/>
            <person name="Coppee J.Y."/>
            <person name="Chandler M."/>
            <person name="Bonnefoy V."/>
            <person name="Brochier-Armanet C."/>
            <person name="Barakat M."/>
            <person name="Barbe V."/>
            <person name="Battaglia-Brunet F."/>
            <person name="Bruneel O."/>
            <person name="Bryan C.G."/>
            <person name="Cleiss-Arnold J."/>
            <person name="Cruveiller S."/>
            <person name="Erhardt M."/>
            <person name="Heinrich-Salmeron A."/>
            <person name="Hommais F."/>
            <person name="Joulian C."/>
            <person name="Krin E."/>
            <person name="Lieutaud A."/>
            <person name="Lievremont D."/>
            <person name="Michel C."/>
            <person name="Muller D."/>
            <person name="Ortet P."/>
            <person name="Proux C."/>
            <person name="Siguier P."/>
            <person name="Roche D."/>
            <person name="Rouy Z."/>
            <person name="Salvignol G."/>
            <person name="Slyemi D."/>
            <person name="Talla E."/>
            <person name="Weiss S."/>
            <person name="Weissenbach J."/>
            <person name="Medigue C."/>
            <person name="Bertin P.N."/>
        </authorList>
    </citation>
    <scope>NUCLEOTIDE SEQUENCE [LARGE SCALE GENOMIC DNA]</scope>
    <source>
        <strain evidence="5">DSM 22701 / CIP 110005 / 3As</strain>
    </source>
</reference>
<dbReference type="eggNOG" id="COG0759">
    <property type="taxonomic scope" value="Bacteria"/>
</dbReference>
<name>D6CPB8_THIA3</name>
<keyword evidence="1" id="KW-1003">Cell membrane</keyword>
<dbReference type="AlphaFoldDB" id="D6CPB8"/>
<evidence type="ECO:0000256" key="2">
    <source>
        <dbReference type="SAM" id="MobiDB-lite"/>
    </source>
</evidence>
<comment type="subcellular location">
    <subcellularLocation>
        <location evidence="1">Cell inner membrane</location>
        <topology evidence="1">Peripheral membrane protein</topology>
        <orientation evidence="1">Cytoplasmic side</orientation>
    </subcellularLocation>
</comment>
<reference evidence="3" key="3">
    <citation type="submission" date="2010-07" db="EMBL/GenBank/DDBJ databases">
        <authorList>
            <person name="Genoscope - CEA"/>
        </authorList>
    </citation>
    <scope>NUCLEOTIDE SEQUENCE</scope>
    <source>
        <strain evidence="3">3As</strain>
    </source>
</reference>
<evidence type="ECO:0000313" key="4">
    <source>
        <dbReference type="EMBL" id="CQR28559.1"/>
    </source>
</evidence>
<evidence type="ECO:0000313" key="3">
    <source>
        <dbReference type="EMBL" id="CAZ90396.1"/>
    </source>
</evidence>
<accession>D6CPB8</accession>